<dbReference type="InterPro" id="IPR000843">
    <property type="entry name" value="HTH_LacI"/>
</dbReference>
<dbReference type="GO" id="GO:0003700">
    <property type="term" value="F:DNA-binding transcription factor activity"/>
    <property type="evidence" value="ECO:0007669"/>
    <property type="project" value="TreeGrafter"/>
</dbReference>
<reference evidence="6" key="1">
    <citation type="submission" date="2016-10" db="EMBL/GenBank/DDBJ databases">
        <authorList>
            <person name="Varghese N."/>
            <person name="Submissions S."/>
        </authorList>
    </citation>
    <scope>NUCLEOTIDE SEQUENCE [LARGE SCALE GENOMIC DNA]</scope>
    <source>
        <strain evidence="6">DSM 100420</strain>
    </source>
</reference>
<dbReference type="EMBL" id="FNPX01000015">
    <property type="protein sequence ID" value="SDZ46517.1"/>
    <property type="molecule type" value="Genomic_DNA"/>
</dbReference>
<evidence type="ECO:0000313" key="5">
    <source>
        <dbReference type="EMBL" id="SDZ46517.1"/>
    </source>
</evidence>
<dbReference type="SUPFAM" id="SSF47413">
    <property type="entry name" value="lambda repressor-like DNA-binding domains"/>
    <property type="match status" value="1"/>
</dbReference>
<evidence type="ECO:0000259" key="4">
    <source>
        <dbReference type="PROSITE" id="PS50932"/>
    </source>
</evidence>
<protein>
    <submittedName>
        <fullName evidence="5">Transcriptional regulator, LacI family</fullName>
    </submittedName>
</protein>
<accession>A0A1H3T989</accession>
<name>A0A1H3T989_9RHOB</name>
<dbReference type="PROSITE" id="PS50932">
    <property type="entry name" value="HTH_LACI_2"/>
    <property type="match status" value="1"/>
</dbReference>
<feature type="domain" description="HTH lacI-type" evidence="4">
    <location>
        <begin position="25"/>
        <end position="79"/>
    </location>
</feature>
<dbReference type="AlphaFoldDB" id="A0A1H3T989"/>
<dbReference type="SMART" id="SM00354">
    <property type="entry name" value="HTH_LACI"/>
    <property type="match status" value="1"/>
</dbReference>
<keyword evidence="2" id="KW-0238">DNA-binding</keyword>
<dbReference type="InterPro" id="IPR028082">
    <property type="entry name" value="Peripla_BP_I"/>
</dbReference>
<keyword evidence="1" id="KW-0805">Transcription regulation</keyword>
<dbReference type="InterPro" id="IPR046335">
    <property type="entry name" value="LacI/GalR-like_sensor"/>
</dbReference>
<dbReference type="PANTHER" id="PTHR30146">
    <property type="entry name" value="LACI-RELATED TRANSCRIPTIONAL REPRESSOR"/>
    <property type="match status" value="1"/>
</dbReference>
<dbReference type="Pfam" id="PF00356">
    <property type="entry name" value="LacI"/>
    <property type="match status" value="1"/>
</dbReference>
<dbReference type="CDD" id="cd20010">
    <property type="entry name" value="PBP1_AglR-like"/>
    <property type="match status" value="1"/>
</dbReference>
<keyword evidence="3" id="KW-0804">Transcription</keyword>
<dbReference type="CDD" id="cd01392">
    <property type="entry name" value="HTH_LacI"/>
    <property type="match status" value="1"/>
</dbReference>
<dbReference type="Gene3D" id="3.40.50.2300">
    <property type="match status" value="2"/>
</dbReference>
<dbReference type="GO" id="GO:0000976">
    <property type="term" value="F:transcription cis-regulatory region binding"/>
    <property type="evidence" value="ECO:0007669"/>
    <property type="project" value="TreeGrafter"/>
</dbReference>
<evidence type="ECO:0000256" key="1">
    <source>
        <dbReference type="ARBA" id="ARBA00023015"/>
    </source>
</evidence>
<dbReference type="SUPFAM" id="SSF53822">
    <property type="entry name" value="Periplasmic binding protein-like I"/>
    <property type="match status" value="1"/>
</dbReference>
<dbReference type="Proteomes" id="UP000198914">
    <property type="component" value="Unassembled WGS sequence"/>
</dbReference>
<dbReference type="STRING" id="1244108.SAMN05444004_11583"/>
<evidence type="ECO:0000313" key="6">
    <source>
        <dbReference type="Proteomes" id="UP000198914"/>
    </source>
</evidence>
<organism evidence="5 6">
    <name type="scientific">Jannaschia faecimaris</name>
    <dbReference type="NCBI Taxonomy" id="1244108"/>
    <lineage>
        <taxon>Bacteria</taxon>
        <taxon>Pseudomonadati</taxon>
        <taxon>Pseudomonadota</taxon>
        <taxon>Alphaproteobacteria</taxon>
        <taxon>Rhodobacterales</taxon>
        <taxon>Roseobacteraceae</taxon>
        <taxon>Jannaschia</taxon>
    </lineage>
</organism>
<dbReference type="Gene3D" id="1.10.260.40">
    <property type="entry name" value="lambda repressor-like DNA-binding domains"/>
    <property type="match status" value="1"/>
</dbReference>
<dbReference type="InterPro" id="IPR010982">
    <property type="entry name" value="Lambda_DNA-bd_dom_sf"/>
</dbReference>
<dbReference type="PANTHER" id="PTHR30146:SF155">
    <property type="entry name" value="ALANINE RACEMASE"/>
    <property type="match status" value="1"/>
</dbReference>
<sequence length="365" mass="40356">MVGQIDDLRPIWHLNRNRFEKAFVLNLKQFSQLLGLSPTTVSRALGGYPEVKEETRLRVREAAIRHGYRPNRRAASLATGRSMAIGHVIPTTLNHEMVNPIFADFIAGAGEIYARAGYDMLLSVVPDGDEERAYRQMADAGSVDGLIVHGPRDADPRIGLLQKTGLPFVVHGRARVDETDYSYVDIDNYRAFQRATDLLLDLGHRRIALLNGVDGMDFARRRRMGFEKALAGRGLTPLPDLMASAEMTEHMAHANAARMLDQSVKPTAFLVSSLIMAIGVRRALEDRGLRMGRDVSVVIHDDMLSYLMNGEEVPIFTATRSSVRAAGRRCAEVLLAQIRSKPDAPIQEVWECELVLGGSTGPVTT</sequence>
<keyword evidence="6" id="KW-1185">Reference proteome</keyword>
<evidence type="ECO:0000256" key="3">
    <source>
        <dbReference type="ARBA" id="ARBA00023163"/>
    </source>
</evidence>
<dbReference type="Pfam" id="PF13377">
    <property type="entry name" value="Peripla_BP_3"/>
    <property type="match status" value="1"/>
</dbReference>
<gene>
    <name evidence="5" type="ORF">SAMN05444004_11583</name>
</gene>
<proteinExistence type="predicted"/>
<evidence type="ECO:0000256" key="2">
    <source>
        <dbReference type="ARBA" id="ARBA00023125"/>
    </source>
</evidence>